<comment type="caution">
    <text evidence="1">The sequence shown here is derived from an EMBL/GenBank/DDBJ whole genome shotgun (WGS) entry which is preliminary data.</text>
</comment>
<sequence>MEREILGPKLNYGCMLTDPIKLSQEQKGSWGEGEEWWSIAWFLLTYGVRSERTQRTLHHRDMHHKGEYDITKKKQTFASTIPNTVPLPALPGCHFQNEVHVQDYSGLRTLRKSPLCTTNTIVYTGYKEARTDMHPSIKAVHDKTTDTQISISQFTGSVLRTLLVAGTAVAERLVCLPPTKANRVQSPTGSLRYLPLVGEFSPPPKSPHSSLTPLVAFSKILHIRTEETCTKGRCESSYLILESPLTKLKIVRAKYERLTGGTQNLMHSSGGDRREQSAIVPALITHPTEFYLYTLNISERGPTKNKNGTFFLRTFAETLLDVCQATPIARIRPNKSQTNGTSS</sequence>
<evidence type="ECO:0000313" key="2">
    <source>
        <dbReference type="Proteomes" id="UP001159363"/>
    </source>
</evidence>
<proteinExistence type="predicted"/>
<reference evidence="1 2" key="1">
    <citation type="submission" date="2023-02" db="EMBL/GenBank/DDBJ databases">
        <title>LHISI_Scaffold_Assembly.</title>
        <authorList>
            <person name="Stuart O.P."/>
            <person name="Cleave R."/>
            <person name="Magrath M.J.L."/>
            <person name="Mikheyev A.S."/>
        </authorList>
    </citation>
    <scope>NUCLEOTIDE SEQUENCE [LARGE SCALE GENOMIC DNA]</scope>
    <source>
        <strain evidence="1">Daus_M_001</strain>
        <tissue evidence="1">Leg muscle</tissue>
    </source>
</reference>
<accession>A0ABQ9H1Z5</accession>
<dbReference type="EMBL" id="JARBHB010000007">
    <property type="protein sequence ID" value="KAJ8878299.1"/>
    <property type="molecule type" value="Genomic_DNA"/>
</dbReference>
<evidence type="ECO:0000313" key="1">
    <source>
        <dbReference type="EMBL" id="KAJ8878299.1"/>
    </source>
</evidence>
<keyword evidence="2" id="KW-1185">Reference proteome</keyword>
<dbReference type="Proteomes" id="UP001159363">
    <property type="component" value="Chromosome 6"/>
</dbReference>
<organism evidence="1 2">
    <name type="scientific">Dryococelus australis</name>
    <dbReference type="NCBI Taxonomy" id="614101"/>
    <lineage>
        <taxon>Eukaryota</taxon>
        <taxon>Metazoa</taxon>
        <taxon>Ecdysozoa</taxon>
        <taxon>Arthropoda</taxon>
        <taxon>Hexapoda</taxon>
        <taxon>Insecta</taxon>
        <taxon>Pterygota</taxon>
        <taxon>Neoptera</taxon>
        <taxon>Polyneoptera</taxon>
        <taxon>Phasmatodea</taxon>
        <taxon>Verophasmatodea</taxon>
        <taxon>Anareolatae</taxon>
        <taxon>Phasmatidae</taxon>
        <taxon>Eurycanthinae</taxon>
        <taxon>Dryococelus</taxon>
    </lineage>
</organism>
<name>A0ABQ9H1Z5_9NEOP</name>
<protein>
    <submittedName>
        <fullName evidence="1">Uncharacterized protein</fullName>
    </submittedName>
</protein>
<gene>
    <name evidence="1" type="ORF">PR048_018876</name>
</gene>